<keyword evidence="2" id="KW-1185">Reference proteome</keyword>
<organism evidence="1 2">
    <name type="scientific">Brenthis ino</name>
    <name type="common">lesser marbled fritillary</name>
    <dbReference type="NCBI Taxonomy" id="405034"/>
    <lineage>
        <taxon>Eukaryota</taxon>
        <taxon>Metazoa</taxon>
        <taxon>Ecdysozoa</taxon>
        <taxon>Arthropoda</taxon>
        <taxon>Hexapoda</taxon>
        <taxon>Insecta</taxon>
        <taxon>Pterygota</taxon>
        <taxon>Neoptera</taxon>
        <taxon>Endopterygota</taxon>
        <taxon>Lepidoptera</taxon>
        <taxon>Glossata</taxon>
        <taxon>Ditrysia</taxon>
        <taxon>Papilionoidea</taxon>
        <taxon>Nymphalidae</taxon>
        <taxon>Heliconiinae</taxon>
        <taxon>Argynnini</taxon>
        <taxon>Brenthis</taxon>
    </lineage>
</organism>
<feature type="non-terminal residue" evidence="1">
    <location>
        <position position="255"/>
    </location>
</feature>
<dbReference type="EMBL" id="OV170223">
    <property type="protein sequence ID" value="CAH0721833.1"/>
    <property type="molecule type" value="Genomic_DNA"/>
</dbReference>
<dbReference type="Proteomes" id="UP000838878">
    <property type="component" value="Chromosome 3"/>
</dbReference>
<sequence length="255" mass="29959">MQMQVVNCEMVVYVYEECEESLYFDEFCLYLFDGLNPRRYYCSLLKRYLFNMVHFEDYEVIIIFKLDAPKSTIYATPIFESFFSKHFDLNAECLLDFGVTITGNACVMLWSKRVTQFDEAFYKNLLQKLKPLFPFSFKSSANTPVPLSYDWYCTIPTQENDLGSSSVNELGFKRQRCVQPNFIINYDKQFQNKSQLQLSLHFNVTDTSRSEKLKIIKSAKAKSQKSHLRVNVFNNTEFCDDPFVAVFKLNQIKPI</sequence>
<reference evidence="1" key="1">
    <citation type="submission" date="2021-12" db="EMBL/GenBank/DDBJ databases">
        <authorList>
            <person name="Martin H S."/>
        </authorList>
    </citation>
    <scope>NUCLEOTIDE SEQUENCE</scope>
</reference>
<protein>
    <submittedName>
        <fullName evidence="1">Uncharacterized protein</fullName>
    </submittedName>
</protein>
<evidence type="ECO:0000313" key="2">
    <source>
        <dbReference type="Proteomes" id="UP000838878"/>
    </source>
</evidence>
<dbReference type="OrthoDB" id="7419010at2759"/>
<evidence type="ECO:0000313" key="1">
    <source>
        <dbReference type="EMBL" id="CAH0721833.1"/>
    </source>
</evidence>
<accession>A0A8J9UKI1</accession>
<proteinExistence type="predicted"/>
<name>A0A8J9UKI1_9NEOP</name>
<gene>
    <name evidence="1" type="ORF">BINO364_LOCUS7876</name>
</gene>
<dbReference type="AlphaFoldDB" id="A0A8J9UKI1"/>